<keyword evidence="2" id="KW-1185">Reference proteome</keyword>
<name>A0ABR2EFA4_9ROSI</name>
<gene>
    <name evidence="1" type="ORF">V6N12_042606</name>
</gene>
<evidence type="ECO:0000313" key="1">
    <source>
        <dbReference type="EMBL" id="KAK8559327.1"/>
    </source>
</evidence>
<dbReference type="Proteomes" id="UP001472677">
    <property type="component" value="Unassembled WGS sequence"/>
</dbReference>
<reference evidence="1 2" key="1">
    <citation type="journal article" date="2024" name="G3 (Bethesda)">
        <title>Genome assembly of Hibiscus sabdariffa L. provides insights into metabolisms of medicinal natural products.</title>
        <authorList>
            <person name="Kim T."/>
        </authorList>
    </citation>
    <scope>NUCLEOTIDE SEQUENCE [LARGE SCALE GENOMIC DNA]</scope>
    <source>
        <strain evidence="1">TK-2024</strain>
        <tissue evidence="1">Old leaves</tissue>
    </source>
</reference>
<organism evidence="1 2">
    <name type="scientific">Hibiscus sabdariffa</name>
    <name type="common">roselle</name>
    <dbReference type="NCBI Taxonomy" id="183260"/>
    <lineage>
        <taxon>Eukaryota</taxon>
        <taxon>Viridiplantae</taxon>
        <taxon>Streptophyta</taxon>
        <taxon>Embryophyta</taxon>
        <taxon>Tracheophyta</taxon>
        <taxon>Spermatophyta</taxon>
        <taxon>Magnoliopsida</taxon>
        <taxon>eudicotyledons</taxon>
        <taxon>Gunneridae</taxon>
        <taxon>Pentapetalae</taxon>
        <taxon>rosids</taxon>
        <taxon>malvids</taxon>
        <taxon>Malvales</taxon>
        <taxon>Malvaceae</taxon>
        <taxon>Malvoideae</taxon>
        <taxon>Hibiscus</taxon>
    </lineage>
</organism>
<protein>
    <submittedName>
        <fullName evidence="1">Uncharacterized protein</fullName>
    </submittedName>
</protein>
<dbReference type="EMBL" id="JBBPBM010000015">
    <property type="protein sequence ID" value="KAK8559327.1"/>
    <property type="molecule type" value="Genomic_DNA"/>
</dbReference>
<evidence type="ECO:0000313" key="2">
    <source>
        <dbReference type="Proteomes" id="UP001472677"/>
    </source>
</evidence>
<comment type="caution">
    <text evidence="1">The sequence shown here is derived from an EMBL/GenBank/DDBJ whole genome shotgun (WGS) entry which is preliminary data.</text>
</comment>
<sequence length="144" mass="15834">MSSTSSIPASVKVFLNGSPHLIKVSTAKYEDERCWIDGGASVDNHATPDSSRFEDLNASFDDKAVEFVSNVIGNDHSIKEARTFYNDIEQAPINKEENGLQNNVGLARFENKFQSSLVHIPIVSTSVSSHCSSGKSEHSKPFFR</sequence>
<accession>A0ABR2EFA4</accession>
<proteinExistence type="predicted"/>